<keyword evidence="3" id="KW-1185">Reference proteome</keyword>
<accession>A0A2I1HJ24</accession>
<dbReference type="VEuPathDB" id="FungiDB:RhiirA1_541068"/>
<dbReference type="Proteomes" id="UP000234323">
    <property type="component" value="Unassembled WGS sequence"/>
</dbReference>
<organism evidence="2 3">
    <name type="scientific">Rhizophagus irregularis</name>
    <dbReference type="NCBI Taxonomy" id="588596"/>
    <lineage>
        <taxon>Eukaryota</taxon>
        <taxon>Fungi</taxon>
        <taxon>Fungi incertae sedis</taxon>
        <taxon>Mucoromycota</taxon>
        <taxon>Glomeromycotina</taxon>
        <taxon>Glomeromycetes</taxon>
        <taxon>Glomerales</taxon>
        <taxon>Glomeraceae</taxon>
        <taxon>Rhizophagus</taxon>
    </lineage>
</organism>
<evidence type="ECO:0008006" key="4">
    <source>
        <dbReference type="Google" id="ProtNLM"/>
    </source>
</evidence>
<feature type="transmembrane region" description="Helical" evidence="1">
    <location>
        <begin position="632"/>
        <end position="655"/>
    </location>
</feature>
<name>A0A2I1HJ24_9GLOM</name>
<dbReference type="AlphaFoldDB" id="A0A2I1HJ24"/>
<evidence type="ECO:0000313" key="3">
    <source>
        <dbReference type="Proteomes" id="UP000234323"/>
    </source>
</evidence>
<proteinExistence type="predicted"/>
<gene>
    <name evidence="2" type="ORF">RhiirA4_481176</name>
</gene>
<keyword evidence="1" id="KW-0472">Membrane</keyword>
<keyword evidence="1" id="KW-1133">Transmembrane helix</keyword>
<evidence type="ECO:0000313" key="2">
    <source>
        <dbReference type="EMBL" id="PKY58885.1"/>
    </source>
</evidence>
<dbReference type="VEuPathDB" id="FungiDB:RhiirFUN_008174"/>
<keyword evidence="1" id="KW-0812">Transmembrane</keyword>
<dbReference type="VEuPathDB" id="FungiDB:FUN_012282"/>
<evidence type="ECO:0000256" key="1">
    <source>
        <dbReference type="SAM" id="Phobius"/>
    </source>
</evidence>
<comment type="caution">
    <text evidence="2">The sequence shown here is derived from an EMBL/GenBank/DDBJ whole genome shotgun (WGS) entry which is preliminary data.</text>
</comment>
<dbReference type="Gene3D" id="3.80.10.10">
    <property type="entry name" value="Ribonuclease Inhibitor"/>
    <property type="match status" value="1"/>
</dbReference>
<dbReference type="VEuPathDB" id="FungiDB:RhiirFUN_016515"/>
<dbReference type="EMBL" id="LLXI01003240">
    <property type="protein sequence ID" value="PKY58885.1"/>
    <property type="molecule type" value="Genomic_DNA"/>
</dbReference>
<dbReference type="InterPro" id="IPR032675">
    <property type="entry name" value="LRR_dom_sf"/>
</dbReference>
<reference evidence="2 3" key="1">
    <citation type="submission" date="2015-10" db="EMBL/GenBank/DDBJ databases">
        <title>Genome analyses suggest a sexual origin of heterokaryosis in a supposedly ancient asexual fungus.</title>
        <authorList>
            <person name="Ropars J."/>
            <person name="Sedzielewska K."/>
            <person name="Noel J."/>
            <person name="Charron P."/>
            <person name="Farinelli L."/>
            <person name="Marton T."/>
            <person name="Kruger M."/>
            <person name="Pelin A."/>
            <person name="Brachmann A."/>
            <person name="Corradi N."/>
        </authorList>
    </citation>
    <scope>NUCLEOTIDE SEQUENCE [LARGE SCALE GENOMIC DNA]</scope>
    <source>
        <strain evidence="2 3">A4</strain>
    </source>
</reference>
<dbReference type="VEuPathDB" id="FungiDB:FUN_012011"/>
<protein>
    <recommendedName>
        <fullName evidence="4">F-box domain-containing protein</fullName>
    </recommendedName>
</protein>
<sequence>MSKLNKDILFLIFEELQDDPKFLFSCLMVNRVWCETVIPILWRNPWRYSINYYNKNSLYYILTSYLSNDIKEFFTKKKINIPGQSLAFDYLSFCRSINIEIIDVITSIGSLEYNQFLLQEEIYSFLMNKCPEIKYLNICGTYDILQLPEAKFRLESLCELTCHTLINPKYFYRLAHICQQIQRIIIINKNLKANPGTTRLIEFQKNLKYFEWVDEFEVENDMYYWEMLEDPYTEIFNALKKHVNTLNHFQFDNSLDNYHDDGDYTFLQDALLGLHNIKILKISSPLLSNNDDFNKKLEMVAYRNLEFIEIDFIYIYQVNYIIKNSLFLRELRINHFHWNDNIIDGSLNFIHTISENCFLIEYLTIPVFPLFENHLTEFEKLLKKCQNLRSLYFQEAYYEEQRELEFGDYLLNILVKEASTNLREIGISNDIRFSLIDLEVFFEKWKGRPAVSIYVDDLNLSLPKLGYLLISYNLSSGVYLLLDFRIVFEEIGVKITDTQILTNINEFDIFFPRYRDSKFNFVDLIKGIFLMQLYEFIINLTGADLKEKVTNLATKLLQYVMDETKAHIWLPRCEKLKTIEKNYGITKEDKKKVDIEFCKEKQEELLQRPNNLRARYKDLEGVKEYILFGKEILGFTSLLCYFTLTLVATVGKVLCV</sequence>